<dbReference type="OrthoDB" id="146249at2157"/>
<gene>
    <name evidence="2" type="ORF">DLD82_07455</name>
</gene>
<dbReference type="PANTHER" id="PTHR34504">
    <property type="entry name" value="ANTITOXIN HICB"/>
    <property type="match status" value="1"/>
</dbReference>
<name>A0A2V2N4M3_9EURY</name>
<evidence type="ECO:0000313" key="3">
    <source>
        <dbReference type="Proteomes" id="UP000245934"/>
    </source>
</evidence>
<feature type="domain" description="HicB-like antitoxin of toxin-antitoxin system" evidence="1">
    <location>
        <begin position="6"/>
        <end position="75"/>
    </location>
</feature>
<evidence type="ECO:0000313" key="2">
    <source>
        <dbReference type="EMBL" id="PWR75044.1"/>
    </source>
</evidence>
<dbReference type="RefSeq" id="WP_109940475.1">
    <property type="nucleotide sequence ID" value="NZ_CP176366.1"/>
</dbReference>
<keyword evidence="3" id="KW-1185">Reference proteome</keyword>
<dbReference type="SUPFAM" id="SSF143100">
    <property type="entry name" value="TTHA1013/TTHA0281-like"/>
    <property type="match status" value="1"/>
</dbReference>
<accession>A0A2V2N4M3</accession>
<organism evidence="2 3">
    <name type="scientific">Methanospirillum stamsii</name>
    <dbReference type="NCBI Taxonomy" id="1277351"/>
    <lineage>
        <taxon>Archaea</taxon>
        <taxon>Methanobacteriati</taxon>
        <taxon>Methanobacteriota</taxon>
        <taxon>Stenosarchaea group</taxon>
        <taxon>Methanomicrobia</taxon>
        <taxon>Methanomicrobiales</taxon>
        <taxon>Methanospirillaceae</taxon>
        <taxon>Methanospirillum</taxon>
    </lineage>
</organism>
<dbReference type="Gene3D" id="3.30.160.250">
    <property type="match status" value="1"/>
</dbReference>
<dbReference type="Pfam" id="PF15919">
    <property type="entry name" value="HicB_lk_antitox"/>
    <property type="match status" value="1"/>
</dbReference>
<protein>
    <submittedName>
        <fullName evidence="2">Antitoxin HicB</fullName>
    </submittedName>
</protein>
<dbReference type="InterPro" id="IPR051404">
    <property type="entry name" value="TA_system_antitoxin"/>
</dbReference>
<sequence>MNQIQYRILLRREPEGGFTVTVPLLPGCVTWGDTLDEAIGNAKEAIELYLESLTAHGEEIPSERNVLEYLLTISENEQIATSHP</sequence>
<proteinExistence type="predicted"/>
<reference evidence="2 3" key="1">
    <citation type="submission" date="2018-05" db="EMBL/GenBank/DDBJ databases">
        <title>Draft genome of Methanospirillum stamsii Pt1.</title>
        <authorList>
            <person name="Dueholm M.S."/>
            <person name="Nielsen P.H."/>
            <person name="Bakmann L.F."/>
            <person name="Otzen D.E."/>
        </authorList>
    </citation>
    <scope>NUCLEOTIDE SEQUENCE [LARGE SCALE GENOMIC DNA]</scope>
    <source>
        <strain evidence="2 3">Pt1</strain>
    </source>
</reference>
<dbReference type="EMBL" id="QGMZ01000014">
    <property type="protein sequence ID" value="PWR75044.1"/>
    <property type="molecule type" value="Genomic_DNA"/>
</dbReference>
<dbReference type="AlphaFoldDB" id="A0A2V2N4M3"/>
<dbReference type="InterPro" id="IPR035069">
    <property type="entry name" value="TTHA1013/TTHA0281-like"/>
</dbReference>
<dbReference type="GeneID" id="97611068"/>
<dbReference type="InterPro" id="IPR031807">
    <property type="entry name" value="HicB-like"/>
</dbReference>
<comment type="caution">
    <text evidence="2">The sequence shown here is derived from an EMBL/GenBank/DDBJ whole genome shotgun (WGS) entry which is preliminary data.</text>
</comment>
<dbReference type="PANTHER" id="PTHR34504:SF2">
    <property type="entry name" value="UPF0150 PROTEIN SSL0259"/>
    <property type="match status" value="1"/>
</dbReference>
<dbReference type="Proteomes" id="UP000245934">
    <property type="component" value="Unassembled WGS sequence"/>
</dbReference>
<evidence type="ECO:0000259" key="1">
    <source>
        <dbReference type="Pfam" id="PF15919"/>
    </source>
</evidence>